<feature type="transmembrane region" description="Helical" evidence="1">
    <location>
        <begin position="75"/>
        <end position="92"/>
    </location>
</feature>
<name>A0A6I4UEX1_9SPHN</name>
<evidence type="ECO:0000313" key="3">
    <source>
        <dbReference type="EMBL" id="MXP35813.1"/>
    </source>
</evidence>
<dbReference type="EMBL" id="JAUSWK010000001">
    <property type="protein sequence ID" value="MDQ0565173.1"/>
    <property type="molecule type" value="Genomic_DNA"/>
</dbReference>
<evidence type="ECO:0000256" key="1">
    <source>
        <dbReference type="SAM" id="Phobius"/>
    </source>
</evidence>
<proteinExistence type="predicted"/>
<reference evidence="2 5" key="2">
    <citation type="submission" date="2023-07" db="EMBL/GenBank/DDBJ databases">
        <title>Genomic Encyclopedia of Type Strains, Phase IV (KMG-IV): sequencing the most valuable type-strain genomes for metagenomic binning, comparative biology and taxonomic classification.</title>
        <authorList>
            <person name="Goeker M."/>
        </authorList>
    </citation>
    <scope>NUCLEOTIDE SEQUENCE [LARGE SCALE GENOMIC DNA]</scope>
    <source>
        <strain evidence="2 5">DSM 14432</strain>
    </source>
</reference>
<keyword evidence="1" id="KW-0472">Membrane</keyword>
<dbReference type="Proteomes" id="UP000439914">
    <property type="component" value="Unassembled WGS sequence"/>
</dbReference>
<gene>
    <name evidence="3" type="ORF">GRI55_08495</name>
    <name evidence="2" type="ORF">QOZ97_000683</name>
</gene>
<keyword evidence="1" id="KW-1133">Transmembrane helix</keyword>
<evidence type="ECO:0000313" key="4">
    <source>
        <dbReference type="Proteomes" id="UP000439914"/>
    </source>
</evidence>
<feature type="transmembrane region" description="Helical" evidence="1">
    <location>
        <begin position="9"/>
        <end position="27"/>
    </location>
</feature>
<organism evidence="3 4">
    <name type="scientific">Qipengyuania citrea</name>
    <dbReference type="NCBI Taxonomy" id="225971"/>
    <lineage>
        <taxon>Bacteria</taxon>
        <taxon>Pseudomonadati</taxon>
        <taxon>Pseudomonadota</taxon>
        <taxon>Alphaproteobacteria</taxon>
        <taxon>Sphingomonadales</taxon>
        <taxon>Erythrobacteraceae</taxon>
        <taxon>Qipengyuania</taxon>
    </lineage>
</organism>
<protein>
    <submittedName>
        <fullName evidence="3">Uncharacterized protein</fullName>
    </submittedName>
</protein>
<accession>A0A6I4UEX1</accession>
<dbReference type="RefSeq" id="WP_160766830.1">
    <property type="nucleotide sequence ID" value="NZ_JAUSWK010000001.1"/>
</dbReference>
<dbReference type="AlphaFoldDB" id="A0A6I4UEX1"/>
<evidence type="ECO:0000313" key="5">
    <source>
        <dbReference type="Proteomes" id="UP001238601"/>
    </source>
</evidence>
<dbReference type="GeneID" id="93685530"/>
<feature type="transmembrane region" description="Helical" evidence="1">
    <location>
        <begin position="39"/>
        <end position="63"/>
    </location>
</feature>
<dbReference type="EMBL" id="WTYG01000002">
    <property type="protein sequence ID" value="MXP35813.1"/>
    <property type="molecule type" value="Genomic_DNA"/>
</dbReference>
<keyword evidence="5" id="KW-1185">Reference proteome</keyword>
<comment type="caution">
    <text evidence="3">The sequence shown here is derived from an EMBL/GenBank/DDBJ whole genome shotgun (WGS) entry which is preliminary data.</text>
</comment>
<sequence length="160" mass="18235">MIDSISSRAATAIVLGFLLVVAEFAYFSGSLSSVRSQDLIWYLFASPVLIPIGILTSASALVALSISLIVERIEWKLALFLAAVVLQFWLWPDSPRCRSRSGCEDPLEFYRHVVIFFWIIAFAFHGAFFFLRAKNAVESDPYLESLRERNDEVRSRREHD</sequence>
<evidence type="ECO:0000313" key="2">
    <source>
        <dbReference type="EMBL" id="MDQ0565173.1"/>
    </source>
</evidence>
<reference evidence="3 4" key="1">
    <citation type="submission" date="2019-12" db="EMBL/GenBank/DDBJ databases">
        <title>Genomic-based taxomic classification of the family Erythrobacteraceae.</title>
        <authorList>
            <person name="Xu L."/>
        </authorList>
    </citation>
    <scope>NUCLEOTIDE SEQUENCE [LARGE SCALE GENOMIC DNA]</scope>
    <source>
        <strain evidence="3 4">CGMCC 1.8703</strain>
    </source>
</reference>
<keyword evidence="1" id="KW-0812">Transmembrane</keyword>
<feature type="transmembrane region" description="Helical" evidence="1">
    <location>
        <begin position="112"/>
        <end position="131"/>
    </location>
</feature>
<dbReference type="Proteomes" id="UP001238601">
    <property type="component" value="Unassembled WGS sequence"/>
</dbReference>